<gene>
    <name evidence="2" type="ORF">GRI32_02185</name>
</gene>
<dbReference type="PROSITE" id="PS51257">
    <property type="entry name" value="PROKAR_LIPOPROTEIN"/>
    <property type="match status" value="1"/>
</dbReference>
<keyword evidence="3" id="KW-1185">Reference proteome</keyword>
<keyword evidence="1" id="KW-0732">Signal</keyword>
<evidence type="ECO:0000256" key="1">
    <source>
        <dbReference type="SAM" id="SignalP"/>
    </source>
</evidence>
<proteinExistence type="predicted"/>
<accession>A0A844ZG94</accession>
<dbReference type="AlphaFoldDB" id="A0A844ZG94"/>
<feature type="chain" id="PRO_5032984606" description="Lipoprotein" evidence="1">
    <location>
        <begin position="23"/>
        <end position="150"/>
    </location>
</feature>
<comment type="caution">
    <text evidence="2">The sequence shown here is derived from an EMBL/GenBank/DDBJ whole genome shotgun (WGS) entry which is preliminary data.</text>
</comment>
<dbReference type="EMBL" id="WTYY01000001">
    <property type="protein sequence ID" value="MXO87541.1"/>
    <property type="molecule type" value="Genomic_DNA"/>
</dbReference>
<protein>
    <recommendedName>
        <fullName evidence="4">Lipoprotein</fullName>
    </recommendedName>
</protein>
<dbReference type="Proteomes" id="UP000435243">
    <property type="component" value="Unassembled WGS sequence"/>
</dbReference>
<feature type="signal peptide" evidence="1">
    <location>
        <begin position="1"/>
        <end position="22"/>
    </location>
</feature>
<evidence type="ECO:0000313" key="2">
    <source>
        <dbReference type="EMBL" id="MXO87541.1"/>
    </source>
</evidence>
<sequence length="150" mass="15743">MRIIAACLLAAMLAACSADHDAAIPGNAQDDQPFAGIGEDEVIRLTGTEPFWGGEISGGLFTYTTPENIEGQRLPVTRFAGRGGLSFSAEADGVAVDMAITPAACSDGMSDRTYPFTVTLQWGEDQRIGCGWSDVHPFSGGAEQELEAAE</sequence>
<reference evidence="2 3" key="1">
    <citation type="submission" date="2019-12" db="EMBL/GenBank/DDBJ databases">
        <title>Genomic-based taxomic classification of the family Erythrobacteraceae.</title>
        <authorList>
            <person name="Xu L."/>
        </authorList>
    </citation>
    <scope>NUCLEOTIDE SEQUENCE [LARGE SCALE GENOMIC DNA]</scope>
    <source>
        <strain evidence="2 3">JCM 16339</strain>
    </source>
</reference>
<evidence type="ECO:0000313" key="3">
    <source>
        <dbReference type="Proteomes" id="UP000435243"/>
    </source>
</evidence>
<dbReference type="OrthoDB" id="5489750at2"/>
<evidence type="ECO:0008006" key="4">
    <source>
        <dbReference type="Google" id="ProtNLM"/>
    </source>
</evidence>
<name>A0A844ZG94_9SPHN</name>
<dbReference type="RefSeq" id="WP_160589468.1">
    <property type="nucleotide sequence ID" value="NZ_BAAAFP010000002.1"/>
</dbReference>
<organism evidence="2 3">
    <name type="scientific">Alteraurantiacibacter aestuarii</name>
    <dbReference type="NCBI Taxonomy" id="650004"/>
    <lineage>
        <taxon>Bacteria</taxon>
        <taxon>Pseudomonadati</taxon>
        <taxon>Pseudomonadota</taxon>
        <taxon>Alphaproteobacteria</taxon>
        <taxon>Sphingomonadales</taxon>
        <taxon>Erythrobacteraceae</taxon>
        <taxon>Alteraurantiacibacter</taxon>
    </lineage>
</organism>